<dbReference type="RefSeq" id="WP_379814923.1">
    <property type="nucleotide sequence ID" value="NZ_JBHUDZ010000012.1"/>
</dbReference>
<name>A0ABW4HFQ6_9FLAO</name>
<sequence>MEIKYKITIPKPCHENWDEMTPRENGRFCMSCSKTVVDFSTMNPEEIRHYFTEHQNEKICGRFKKSQLDTITIQIPDRILYAQTQYYKMFLLALFISMGTTLFSCSDKNGNKKKIDKIEIVENKKLEERIVEKELSKDSIPIPVLPKSIPVKFVKPRPIVCGEAFIDKDNSSAKIKDQNTTAKDSIVEDGLYVMGASIETSPDYPSGINNFYQFFVSEFKLPEEAENPKSKILINFVIEKDGSLSSFEFPKDIDPKIKLEITRVLNLSPKWQSGTQNGKRTRTKYSFPIAIQS</sequence>
<evidence type="ECO:0000313" key="2">
    <source>
        <dbReference type="Proteomes" id="UP001597138"/>
    </source>
</evidence>
<reference evidence="2" key="1">
    <citation type="journal article" date="2019" name="Int. J. Syst. Evol. Microbiol.">
        <title>The Global Catalogue of Microorganisms (GCM) 10K type strain sequencing project: providing services to taxonomists for standard genome sequencing and annotation.</title>
        <authorList>
            <consortium name="The Broad Institute Genomics Platform"/>
            <consortium name="The Broad Institute Genome Sequencing Center for Infectious Disease"/>
            <person name="Wu L."/>
            <person name="Ma J."/>
        </authorList>
    </citation>
    <scope>NUCLEOTIDE SEQUENCE [LARGE SCALE GENOMIC DNA]</scope>
    <source>
        <strain evidence="2">CCUG 70865</strain>
    </source>
</reference>
<accession>A0ABW4HFQ6</accession>
<protein>
    <recommendedName>
        <fullName evidence="3">TonB C-terminal domain-containing protein</fullName>
    </recommendedName>
</protein>
<organism evidence="1 2">
    <name type="scientific">Flavobacterium artemisiae</name>
    <dbReference type="NCBI Taxonomy" id="2126556"/>
    <lineage>
        <taxon>Bacteria</taxon>
        <taxon>Pseudomonadati</taxon>
        <taxon>Bacteroidota</taxon>
        <taxon>Flavobacteriia</taxon>
        <taxon>Flavobacteriales</taxon>
        <taxon>Flavobacteriaceae</taxon>
        <taxon>Flavobacterium</taxon>
    </lineage>
</organism>
<keyword evidence="2" id="KW-1185">Reference proteome</keyword>
<evidence type="ECO:0000313" key="1">
    <source>
        <dbReference type="EMBL" id="MFD1603739.1"/>
    </source>
</evidence>
<evidence type="ECO:0008006" key="3">
    <source>
        <dbReference type="Google" id="ProtNLM"/>
    </source>
</evidence>
<dbReference type="Proteomes" id="UP001597138">
    <property type="component" value="Unassembled WGS sequence"/>
</dbReference>
<dbReference type="EMBL" id="JBHUDZ010000012">
    <property type="protein sequence ID" value="MFD1603739.1"/>
    <property type="molecule type" value="Genomic_DNA"/>
</dbReference>
<comment type="caution">
    <text evidence="1">The sequence shown here is derived from an EMBL/GenBank/DDBJ whole genome shotgun (WGS) entry which is preliminary data.</text>
</comment>
<proteinExistence type="predicted"/>
<gene>
    <name evidence="1" type="ORF">ACFSC2_13420</name>
</gene>